<keyword evidence="3" id="KW-1185">Reference proteome</keyword>
<feature type="compositionally biased region" description="Polar residues" evidence="1">
    <location>
        <begin position="110"/>
        <end position="119"/>
    </location>
</feature>
<reference evidence="2" key="1">
    <citation type="journal article" date="2023" name="Science">
        <title>Genome structures resolve the early diversification of teleost fishes.</title>
        <authorList>
            <person name="Parey E."/>
            <person name="Louis A."/>
            <person name="Montfort J."/>
            <person name="Bouchez O."/>
            <person name="Roques C."/>
            <person name="Iampietro C."/>
            <person name="Lluch J."/>
            <person name="Castinel A."/>
            <person name="Donnadieu C."/>
            <person name="Desvignes T."/>
            <person name="Floi Bucao C."/>
            <person name="Jouanno E."/>
            <person name="Wen M."/>
            <person name="Mejri S."/>
            <person name="Dirks R."/>
            <person name="Jansen H."/>
            <person name="Henkel C."/>
            <person name="Chen W.J."/>
            <person name="Zahm M."/>
            <person name="Cabau C."/>
            <person name="Klopp C."/>
            <person name="Thompson A.W."/>
            <person name="Robinson-Rechavi M."/>
            <person name="Braasch I."/>
            <person name="Lecointre G."/>
            <person name="Bobe J."/>
            <person name="Postlethwait J.H."/>
            <person name="Berthelot C."/>
            <person name="Roest Crollius H."/>
            <person name="Guiguen Y."/>
        </authorList>
    </citation>
    <scope>NUCLEOTIDE SEQUENCE</scope>
    <source>
        <strain evidence="2">NC1722</strain>
    </source>
</reference>
<dbReference type="EMBL" id="JAINUG010000180">
    <property type="protein sequence ID" value="KAJ8389625.1"/>
    <property type="molecule type" value="Genomic_DNA"/>
</dbReference>
<accession>A0AAD7WAP4</accession>
<evidence type="ECO:0000313" key="3">
    <source>
        <dbReference type="Proteomes" id="UP001221898"/>
    </source>
</evidence>
<organism evidence="2 3">
    <name type="scientific">Aldrovandia affinis</name>
    <dbReference type="NCBI Taxonomy" id="143900"/>
    <lineage>
        <taxon>Eukaryota</taxon>
        <taxon>Metazoa</taxon>
        <taxon>Chordata</taxon>
        <taxon>Craniata</taxon>
        <taxon>Vertebrata</taxon>
        <taxon>Euteleostomi</taxon>
        <taxon>Actinopterygii</taxon>
        <taxon>Neopterygii</taxon>
        <taxon>Teleostei</taxon>
        <taxon>Notacanthiformes</taxon>
        <taxon>Halosauridae</taxon>
        <taxon>Aldrovandia</taxon>
    </lineage>
</organism>
<dbReference type="AlphaFoldDB" id="A0AAD7WAP4"/>
<feature type="region of interest" description="Disordered" evidence="1">
    <location>
        <begin position="1"/>
        <end position="45"/>
    </location>
</feature>
<evidence type="ECO:0000313" key="2">
    <source>
        <dbReference type="EMBL" id="KAJ8389625.1"/>
    </source>
</evidence>
<feature type="region of interest" description="Disordered" evidence="1">
    <location>
        <begin position="109"/>
        <end position="140"/>
    </location>
</feature>
<feature type="compositionally biased region" description="Basic and acidic residues" evidence="1">
    <location>
        <begin position="1"/>
        <end position="12"/>
    </location>
</feature>
<comment type="caution">
    <text evidence="2">The sequence shown here is derived from an EMBL/GenBank/DDBJ whole genome shotgun (WGS) entry which is preliminary data.</text>
</comment>
<sequence length="140" mass="15420">MSLVHHVSEAKRISATGDTKTASNRYRSTGNGMHRQRVPRSIPDFVNQHRDSTVWIAPRRIWRTPAPGNHLPGVRPPCPAVGNKGDCQFGGDSKNRLWRREAEVGLRAASLNSPLQSETGHQKAPKSCHLTDPLSAGSER</sequence>
<evidence type="ECO:0000256" key="1">
    <source>
        <dbReference type="SAM" id="MobiDB-lite"/>
    </source>
</evidence>
<dbReference type="Proteomes" id="UP001221898">
    <property type="component" value="Unassembled WGS sequence"/>
</dbReference>
<protein>
    <submittedName>
        <fullName evidence="2">Uncharacterized protein</fullName>
    </submittedName>
</protein>
<name>A0AAD7WAP4_9TELE</name>
<proteinExistence type="predicted"/>
<feature type="compositionally biased region" description="Polar residues" evidence="1">
    <location>
        <begin position="16"/>
        <end position="31"/>
    </location>
</feature>
<gene>
    <name evidence="2" type="ORF">AAFF_G00118620</name>
</gene>